<proteinExistence type="predicted"/>
<dbReference type="GO" id="GO:0016787">
    <property type="term" value="F:hydrolase activity"/>
    <property type="evidence" value="ECO:0007669"/>
    <property type="project" value="UniProtKB-KW"/>
</dbReference>
<evidence type="ECO:0000256" key="1">
    <source>
        <dbReference type="ARBA" id="ARBA00022741"/>
    </source>
</evidence>
<keyword evidence="2" id="KW-0378">Hydrolase</keyword>
<reference evidence="6 7" key="2">
    <citation type="journal article" date="2017" name="Nature">
        <title>The Apostasia genome and the evolution of orchids.</title>
        <authorList>
            <person name="Zhang G.Q."/>
            <person name="Liu K.W."/>
            <person name="Li Z."/>
            <person name="Lohaus R."/>
            <person name="Hsiao Y.Y."/>
            <person name="Niu S.C."/>
            <person name="Wang J.Y."/>
            <person name="Lin Y.C."/>
            <person name="Xu Q."/>
            <person name="Chen L.J."/>
            <person name="Yoshida K."/>
            <person name="Fujiwara S."/>
            <person name="Wang Z.W."/>
            <person name="Zhang Y.Q."/>
            <person name="Mitsuda N."/>
            <person name="Wang M."/>
            <person name="Liu G.H."/>
            <person name="Pecoraro L."/>
            <person name="Huang H.X."/>
            <person name="Xiao X.J."/>
            <person name="Lin M."/>
            <person name="Wu X.Y."/>
            <person name="Wu W.L."/>
            <person name="Chen Y.Y."/>
            <person name="Chang S.B."/>
            <person name="Sakamoto S."/>
            <person name="Ohme-Takagi M."/>
            <person name="Yagi M."/>
            <person name="Zeng S.J."/>
            <person name="Shen C.Y."/>
            <person name="Yeh C.M."/>
            <person name="Luo Y.B."/>
            <person name="Tsai W.C."/>
            <person name="Van de Peer Y."/>
            <person name="Liu Z.J."/>
        </authorList>
    </citation>
    <scope>NUCLEOTIDE SEQUENCE [LARGE SCALE GENOMIC DNA]</scope>
    <source>
        <tissue evidence="6">The whole plant</tissue>
    </source>
</reference>
<protein>
    <submittedName>
        <fullName evidence="6">DEAD-box ATP-dependent RNA helicase 5</fullName>
    </submittedName>
</protein>
<evidence type="ECO:0000256" key="3">
    <source>
        <dbReference type="ARBA" id="ARBA00022806"/>
    </source>
</evidence>
<keyword evidence="4" id="KW-0067">ATP-binding</keyword>
<feature type="compositionally biased region" description="Basic and acidic residues" evidence="5">
    <location>
        <begin position="112"/>
        <end position="124"/>
    </location>
</feature>
<dbReference type="STRING" id="906689.A0A2I0X123"/>
<dbReference type="Gene3D" id="3.40.50.300">
    <property type="entry name" value="P-loop containing nucleotide triphosphate hydrolases"/>
    <property type="match status" value="2"/>
</dbReference>
<feature type="compositionally biased region" description="Basic residues" evidence="5">
    <location>
        <begin position="72"/>
        <end position="83"/>
    </location>
</feature>
<evidence type="ECO:0000256" key="2">
    <source>
        <dbReference type="ARBA" id="ARBA00022801"/>
    </source>
</evidence>
<evidence type="ECO:0000313" key="7">
    <source>
        <dbReference type="Proteomes" id="UP000233837"/>
    </source>
</evidence>
<evidence type="ECO:0000256" key="5">
    <source>
        <dbReference type="SAM" id="MobiDB-lite"/>
    </source>
</evidence>
<sequence length="531" mass="58098">MAKGDDALRRKRNRVNRKRLRNSESSVSARVAAIIAAKCRRKAGKRRICEGMCFSLPTADDPYNERHEKKSMGKSRKSKKQKFNRRDNGHEDSNSTLNNDKRLQEKAGCSPDTEKTLMKNPVEKTECNGENGGIKNGRVSKFLMLCLKAVEDAWVQEGTLNKDMVGALLSSYWGAEFCGICSSGSSVVETSGSPAAKDQVAWLVSTAADIVARKEKQGIIVASPFLLFIASSQDRAIEVRAVCKPLKSLGIHTVSLHSGTSLNHQVHGLKNCEPEFLVSTPERLLELVSLKAIDISGTSLLVVDGLRKFVDLGLLDNLKSIRGSIFGDPQIIAFGGSHGEIPVVTELLQHLIRGPVYRLSAHESVASTSTFVSQYIHFYASEDEKLSEVLQILSQTLSKQTARSPEVLLISGSASKISPLASYLNSKGYDVCGDSHTRGLHKTNGEKSGSVMVKDLDNLLDLPMDKFEIVMIVDFPSSIKDYNTILTKIARHTLVGVLHSFFSTVDAPLAESLIEVLEQCGQVVPPFLKSL</sequence>
<feature type="compositionally biased region" description="Basic and acidic residues" evidence="5">
    <location>
        <begin position="84"/>
        <end position="105"/>
    </location>
</feature>
<keyword evidence="1" id="KW-0547">Nucleotide-binding</keyword>
<evidence type="ECO:0000313" key="6">
    <source>
        <dbReference type="EMBL" id="PKU81612.1"/>
    </source>
</evidence>
<keyword evidence="7" id="KW-1185">Reference proteome</keyword>
<reference evidence="6 7" key="1">
    <citation type="journal article" date="2016" name="Sci. Rep.">
        <title>The Dendrobium catenatum Lindl. genome sequence provides insights into polysaccharide synthase, floral development and adaptive evolution.</title>
        <authorList>
            <person name="Zhang G.Q."/>
            <person name="Xu Q."/>
            <person name="Bian C."/>
            <person name="Tsai W.C."/>
            <person name="Yeh C.M."/>
            <person name="Liu K.W."/>
            <person name="Yoshida K."/>
            <person name="Zhang L.S."/>
            <person name="Chang S.B."/>
            <person name="Chen F."/>
            <person name="Shi Y."/>
            <person name="Su Y.Y."/>
            <person name="Zhang Y.Q."/>
            <person name="Chen L.J."/>
            <person name="Yin Y."/>
            <person name="Lin M."/>
            <person name="Huang H."/>
            <person name="Deng H."/>
            <person name="Wang Z.W."/>
            <person name="Zhu S.L."/>
            <person name="Zhao X."/>
            <person name="Deng C."/>
            <person name="Niu S.C."/>
            <person name="Huang J."/>
            <person name="Wang M."/>
            <person name="Liu G.H."/>
            <person name="Yang H.J."/>
            <person name="Xiao X.J."/>
            <person name="Hsiao Y.Y."/>
            <person name="Wu W.L."/>
            <person name="Chen Y.Y."/>
            <person name="Mitsuda N."/>
            <person name="Ohme-Takagi M."/>
            <person name="Luo Y.B."/>
            <person name="Van de Peer Y."/>
            <person name="Liu Z.J."/>
        </authorList>
    </citation>
    <scope>NUCLEOTIDE SEQUENCE [LARGE SCALE GENOMIC DNA]</scope>
    <source>
        <tissue evidence="6">The whole plant</tissue>
    </source>
</reference>
<evidence type="ECO:0000256" key="4">
    <source>
        <dbReference type="ARBA" id="ARBA00022840"/>
    </source>
</evidence>
<feature type="region of interest" description="Disordered" evidence="5">
    <location>
        <begin position="60"/>
        <end position="124"/>
    </location>
</feature>
<name>A0A2I0X123_9ASPA</name>
<dbReference type="GO" id="GO:0005524">
    <property type="term" value="F:ATP binding"/>
    <property type="evidence" value="ECO:0007669"/>
    <property type="project" value="UniProtKB-KW"/>
</dbReference>
<dbReference type="SUPFAM" id="SSF52540">
    <property type="entry name" value="P-loop containing nucleoside triphosphate hydrolases"/>
    <property type="match status" value="1"/>
</dbReference>
<dbReference type="GO" id="GO:0004386">
    <property type="term" value="F:helicase activity"/>
    <property type="evidence" value="ECO:0007669"/>
    <property type="project" value="UniProtKB-KW"/>
</dbReference>
<gene>
    <name evidence="6" type="ORF">MA16_Dca013043</name>
</gene>
<dbReference type="Proteomes" id="UP000233837">
    <property type="component" value="Unassembled WGS sequence"/>
</dbReference>
<dbReference type="PANTHER" id="PTHR47960">
    <property type="entry name" value="DEAD-BOX ATP-DEPENDENT RNA HELICASE 50"/>
    <property type="match status" value="1"/>
</dbReference>
<dbReference type="OrthoDB" id="1902637at2759"/>
<accession>A0A2I0X123</accession>
<feature type="region of interest" description="Disordered" evidence="5">
    <location>
        <begin position="1"/>
        <end position="27"/>
    </location>
</feature>
<organism evidence="6 7">
    <name type="scientific">Dendrobium catenatum</name>
    <dbReference type="NCBI Taxonomy" id="906689"/>
    <lineage>
        <taxon>Eukaryota</taxon>
        <taxon>Viridiplantae</taxon>
        <taxon>Streptophyta</taxon>
        <taxon>Embryophyta</taxon>
        <taxon>Tracheophyta</taxon>
        <taxon>Spermatophyta</taxon>
        <taxon>Magnoliopsida</taxon>
        <taxon>Liliopsida</taxon>
        <taxon>Asparagales</taxon>
        <taxon>Orchidaceae</taxon>
        <taxon>Epidendroideae</taxon>
        <taxon>Malaxideae</taxon>
        <taxon>Dendrobiinae</taxon>
        <taxon>Dendrobium</taxon>
    </lineage>
</organism>
<feature type="compositionally biased region" description="Basic residues" evidence="5">
    <location>
        <begin position="9"/>
        <end position="20"/>
    </location>
</feature>
<keyword evidence="3 6" id="KW-0347">Helicase</keyword>
<dbReference type="EMBL" id="KZ502233">
    <property type="protein sequence ID" value="PKU81612.1"/>
    <property type="molecule type" value="Genomic_DNA"/>
</dbReference>
<dbReference type="AlphaFoldDB" id="A0A2I0X123"/>
<dbReference type="InterPro" id="IPR027417">
    <property type="entry name" value="P-loop_NTPase"/>
</dbReference>